<keyword evidence="2 3" id="KW-0143">Chaperone</keyword>
<sequence>MAGTTSTAAPGVPSGVALLGMLQLTDSALPTGAFSHSLGLETYMSDGRVEGEEDFAAWLEMFVEQQLTFTDALAVRLVYAAENFDAVADLDELVTAQALPAQIREAGRTMGRRLLRIGAPAYPGDWVRRYHEGVEAGTLDAHQALVWGVIAREIGVPVEEAVAAHLHASVMSLTQNAVRGIPLGQDAGQRVVRRAQEWVLRAVEVSRDLDPDDLGAIAPGLEIAQMRHERQRARMFMS</sequence>
<proteinExistence type="inferred from homology"/>
<comment type="caution">
    <text evidence="4">The sequence shown here is derived from an EMBL/GenBank/DDBJ whole genome shotgun (WGS) entry which is preliminary data.</text>
</comment>
<dbReference type="RefSeq" id="WP_100056466.1">
    <property type="nucleotide sequence ID" value="NZ_JAPWBF010000011.1"/>
</dbReference>
<dbReference type="PANTHER" id="PTHR33620">
    <property type="entry name" value="UREASE ACCESSORY PROTEIN F"/>
    <property type="match status" value="1"/>
</dbReference>
<comment type="function">
    <text evidence="3">Required for maturation of urease via the functional incorporation of the urease nickel metallocenter.</text>
</comment>
<evidence type="ECO:0000256" key="1">
    <source>
        <dbReference type="ARBA" id="ARBA00022988"/>
    </source>
</evidence>
<dbReference type="GO" id="GO:0005737">
    <property type="term" value="C:cytoplasm"/>
    <property type="evidence" value="ECO:0007669"/>
    <property type="project" value="UniProtKB-SubCell"/>
</dbReference>
<accession>A0AAX0VIL6</accession>
<protein>
    <recommendedName>
        <fullName evidence="3">Urease accessory protein UreF</fullName>
    </recommendedName>
</protein>
<dbReference type="EMBL" id="PKJT01000012">
    <property type="protein sequence ID" value="PKZ80869.1"/>
    <property type="molecule type" value="Genomic_DNA"/>
</dbReference>
<comment type="subunit">
    <text evidence="3">UreD, UreF and UreG form a complex that acts as a GTP-hydrolysis-dependent molecular chaperone, activating the urease apoprotein by helping to assemble the nickel containing metallocenter of UreC. The UreE protein probably delivers the nickel.</text>
</comment>
<dbReference type="Pfam" id="PF01730">
    <property type="entry name" value="UreF"/>
    <property type="match status" value="1"/>
</dbReference>
<dbReference type="PANTHER" id="PTHR33620:SF1">
    <property type="entry name" value="UREASE ACCESSORY PROTEIN F"/>
    <property type="match status" value="1"/>
</dbReference>
<evidence type="ECO:0000313" key="4">
    <source>
        <dbReference type="EMBL" id="PKZ80869.1"/>
    </source>
</evidence>
<organism evidence="4 5">
    <name type="scientific">Micrococcus luteus</name>
    <name type="common">Micrococcus lysodeikticus</name>
    <dbReference type="NCBI Taxonomy" id="1270"/>
    <lineage>
        <taxon>Bacteria</taxon>
        <taxon>Bacillati</taxon>
        <taxon>Actinomycetota</taxon>
        <taxon>Actinomycetes</taxon>
        <taxon>Micrococcales</taxon>
        <taxon>Micrococcaceae</taxon>
        <taxon>Micrococcus</taxon>
    </lineage>
</organism>
<evidence type="ECO:0000256" key="2">
    <source>
        <dbReference type="ARBA" id="ARBA00023186"/>
    </source>
</evidence>
<name>A0AAX0VIL6_MICLU</name>
<dbReference type="InterPro" id="IPR002639">
    <property type="entry name" value="UreF"/>
</dbReference>
<gene>
    <name evidence="3" type="primary">ureF</name>
    <name evidence="4" type="ORF">CYJ95_10110</name>
</gene>
<dbReference type="HAMAP" id="MF_01385">
    <property type="entry name" value="UreF"/>
    <property type="match status" value="1"/>
</dbReference>
<comment type="subcellular location">
    <subcellularLocation>
        <location evidence="3">Cytoplasm</location>
    </subcellularLocation>
</comment>
<keyword evidence="1 3" id="KW-0996">Nickel insertion</keyword>
<dbReference type="Gene3D" id="1.10.4190.10">
    <property type="entry name" value="Urease accessory protein UreF"/>
    <property type="match status" value="1"/>
</dbReference>
<dbReference type="PIRSF" id="PIRSF009467">
    <property type="entry name" value="Ureas_acces_UreF"/>
    <property type="match status" value="1"/>
</dbReference>
<evidence type="ECO:0000256" key="3">
    <source>
        <dbReference type="HAMAP-Rule" id="MF_01385"/>
    </source>
</evidence>
<dbReference type="GO" id="GO:0016151">
    <property type="term" value="F:nickel cation binding"/>
    <property type="evidence" value="ECO:0007669"/>
    <property type="project" value="UniProtKB-UniRule"/>
</dbReference>
<evidence type="ECO:0000313" key="5">
    <source>
        <dbReference type="Proteomes" id="UP000234847"/>
    </source>
</evidence>
<reference evidence="4 5" key="1">
    <citation type="submission" date="2017-12" db="EMBL/GenBank/DDBJ databases">
        <title>Phylogenetic diversity of female urinary microbiome.</title>
        <authorList>
            <person name="Thomas-White K."/>
            <person name="Wolfe A.J."/>
        </authorList>
    </citation>
    <scope>NUCLEOTIDE SEQUENCE [LARGE SCALE GENOMIC DNA]</scope>
    <source>
        <strain evidence="4 5">UMB0038</strain>
    </source>
</reference>
<keyword evidence="3" id="KW-0963">Cytoplasm</keyword>
<comment type="similarity">
    <text evidence="3">Belongs to the UreF family.</text>
</comment>
<dbReference type="Proteomes" id="UP000234847">
    <property type="component" value="Unassembled WGS sequence"/>
</dbReference>
<dbReference type="AlphaFoldDB" id="A0AAX0VIL6"/>
<dbReference type="InterPro" id="IPR038277">
    <property type="entry name" value="UreF_sf"/>
</dbReference>